<sequence length="171" mass="19180">MASVNVARSTDVEADDGLPTAIMNVNGEKHAVKWDSCARYSVAGTEWMQRGERVRGPAPVDYVEGVGGFLLDVLGMWAFEMRNVFGQVVQVTACIVEGCTSEFLMGLDFLKEHRASMDFDANEVRYFEKEMQVVIPFRTEGSGDGETRVAPQWWLRKESKAYLCRRGTAVR</sequence>
<dbReference type="InterPro" id="IPR021109">
    <property type="entry name" value="Peptidase_aspartic_dom_sf"/>
</dbReference>
<evidence type="ECO:0000313" key="2">
    <source>
        <dbReference type="Proteomes" id="UP000460718"/>
    </source>
</evidence>
<organism evidence="1 2">
    <name type="scientific">Phytophthora fragariae</name>
    <dbReference type="NCBI Taxonomy" id="53985"/>
    <lineage>
        <taxon>Eukaryota</taxon>
        <taxon>Sar</taxon>
        <taxon>Stramenopiles</taxon>
        <taxon>Oomycota</taxon>
        <taxon>Peronosporomycetes</taxon>
        <taxon>Peronosporales</taxon>
        <taxon>Peronosporaceae</taxon>
        <taxon>Phytophthora</taxon>
    </lineage>
</organism>
<dbReference type="AlphaFoldDB" id="A0A6A3GL57"/>
<name>A0A6A3GL57_9STRA</name>
<dbReference type="EMBL" id="QXFW01007394">
    <property type="protein sequence ID" value="KAE8957177.1"/>
    <property type="molecule type" value="Genomic_DNA"/>
</dbReference>
<reference evidence="1 2" key="1">
    <citation type="submission" date="2018-09" db="EMBL/GenBank/DDBJ databases">
        <title>Genomic investigation of the strawberry pathogen Phytophthora fragariae indicates pathogenicity is determined by transcriptional variation in three key races.</title>
        <authorList>
            <person name="Adams T.M."/>
            <person name="Armitage A.D."/>
            <person name="Sobczyk M.K."/>
            <person name="Bates H.J."/>
            <person name="Dunwell J.M."/>
            <person name="Nellist C.F."/>
            <person name="Harrison R.J."/>
        </authorList>
    </citation>
    <scope>NUCLEOTIDE SEQUENCE [LARGE SCALE GENOMIC DNA]</scope>
    <source>
        <strain evidence="1 2">SCRP245</strain>
    </source>
</reference>
<evidence type="ECO:0000313" key="1">
    <source>
        <dbReference type="EMBL" id="KAE8957177.1"/>
    </source>
</evidence>
<comment type="caution">
    <text evidence="1">The sequence shown here is derived from an EMBL/GenBank/DDBJ whole genome shotgun (WGS) entry which is preliminary data.</text>
</comment>
<dbReference type="Proteomes" id="UP000460718">
    <property type="component" value="Unassembled WGS sequence"/>
</dbReference>
<gene>
    <name evidence="1" type="ORF">PF011_g31232</name>
</gene>
<accession>A0A6A3GL57</accession>
<protein>
    <submittedName>
        <fullName evidence="1">Uncharacterized protein</fullName>
    </submittedName>
</protein>
<proteinExistence type="predicted"/>
<dbReference type="Gene3D" id="2.40.70.10">
    <property type="entry name" value="Acid Proteases"/>
    <property type="match status" value="1"/>
</dbReference>